<dbReference type="InterPro" id="IPR051393">
    <property type="entry name" value="ABC_transporter_permease"/>
</dbReference>
<keyword evidence="4 7" id="KW-0812">Transmembrane</keyword>
<keyword evidence="6 7" id="KW-0472">Membrane</keyword>
<dbReference type="OrthoDB" id="9804439at2"/>
<keyword evidence="2 7" id="KW-0813">Transport</keyword>
<evidence type="ECO:0000259" key="8">
    <source>
        <dbReference type="PROSITE" id="PS50928"/>
    </source>
</evidence>
<evidence type="ECO:0000313" key="9">
    <source>
        <dbReference type="EMBL" id="TDE00285.1"/>
    </source>
</evidence>
<evidence type="ECO:0000256" key="5">
    <source>
        <dbReference type="ARBA" id="ARBA00022989"/>
    </source>
</evidence>
<dbReference type="InterPro" id="IPR000515">
    <property type="entry name" value="MetI-like"/>
</dbReference>
<feature type="transmembrane region" description="Helical" evidence="7">
    <location>
        <begin position="85"/>
        <end position="107"/>
    </location>
</feature>
<dbReference type="EMBL" id="SMKZ01000052">
    <property type="protein sequence ID" value="TDE00285.1"/>
    <property type="molecule type" value="Genomic_DNA"/>
</dbReference>
<evidence type="ECO:0000256" key="1">
    <source>
        <dbReference type="ARBA" id="ARBA00004651"/>
    </source>
</evidence>
<evidence type="ECO:0000313" key="10">
    <source>
        <dbReference type="Proteomes" id="UP000294739"/>
    </source>
</evidence>
<organism evidence="9 10">
    <name type="scientific">Jiangella asiatica</name>
    <dbReference type="NCBI Taxonomy" id="2530372"/>
    <lineage>
        <taxon>Bacteria</taxon>
        <taxon>Bacillati</taxon>
        <taxon>Actinomycetota</taxon>
        <taxon>Actinomycetes</taxon>
        <taxon>Jiangellales</taxon>
        <taxon>Jiangellaceae</taxon>
        <taxon>Jiangella</taxon>
    </lineage>
</organism>
<comment type="caution">
    <text evidence="9">The sequence shown here is derived from an EMBL/GenBank/DDBJ whole genome shotgun (WGS) entry which is preliminary data.</text>
</comment>
<sequence length="322" mass="35363">MARSARSAAAGSLGRRIVRARWCYLFVLPSLTLSILFTFYPAVASWWISLLDWSGFSSVPVYTGLDNFREVLGDEYFWGAFRRSFIFMFAAVPLQLGISLIVAIVLNDSKLRMAPFFRTMFFIPVVTTAAIVGIVMTFVLAQHNGPVNTALMDLGLIDQPVDFLGNPDLALPTVIGVFVWKWMGLTMIYWLAALQVVPADVYEAARVDGANRWQTHWRITMPLIMPFAAIITLIGAIGALNVFPLIQTLTGGGPFFATEVMEIYIYRTAFGVEGATAPRLGYASAAGVWFGICVMLIALLQGLAARRVAAMRRDLQGGGARS</sequence>
<dbReference type="InterPro" id="IPR035906">
    <property type="entry name" value="MetI-like_sf"/>
</dbReference>
<feature type="transmembrane region" description="Helical" evidence="7">
    <location>
        <begin position="223"/>
        <end position="246"/>
    </location>
</feature>
<accession>A0A4R5CRE4</accession>
<proteinExistence type="inferred from homology"/>
<dbReference type="GO" id="GO:0005886">
    <property type="term" value="C:plasma membrane"/>
    <property type="evidence" value="ECO:0007669"/>
    <property type="project" value="UniProtKB-SubCell"/>
</dbReference>
<keyword evidence="3" id="KW-1003">Cell membrane</keyword>
<dbReference type="PANTHER" id="PTHR30193">
    <property type="entry name" value="ABC TRANSPORTER PERMEASE PROTEIN"/>
    <property type="match status" value="1"/>
</dbReference>
<evidence type="ECO:0000256" key="3">
    <source>
        <dbReference type="ARBA" id="ARBA00022475"/>
    </source>
</evidence>
<dbReference type="CDD" id="cd06261">
    <property type="entry name" value="TM_PBP2"/>
    <property type="match status" value="1"/>
</dbReference>
<comment type="similarity">
    <text evidence="7">Belongs to the binding-protein-dependent transport system permease family.</text>
</comment>
<gene>
    <name evidence="9" type="ORF">E1269_25935</name>
</gene>
<feature type="transmembrane region" description="Helical" evidence="7">
    <location>
        <begin position="21"/>
        <end position="48"/>
    </location>
</feature>
<comment type="subcellular location">
    <subcellularLocation>
        <location evidence="1 7">Cell membrane</location>
        <topology evidence="1 7">Multi-pass membrane protein</topology>
    </subcellularLocation>
</comment>
<feature type="domain" description="ABC transmembrane type-1" evidence="8">
    <location>
        <begin position="81"/>
        <end position="301"/>
    </location>
</feature>
<dbReference type="AlphaFoldDB" id="A0A4R5CRE4"/>
<evidence type="ECO:0000256" key="7">
    <source>
        <dbReference type="RuleBase" id="RU363032"/>
    </source>
</evidence>
<feature type="transmembrane region" description="Helical" evidence="7">
    <location>
        <begin position="119"/>
        <end position="141"/>
    </location>
</feature>
<reference evidence="9 10" key="1">
    <citation type="submission" date="2019-03" db="EMBL/GenBank/DDBJ databases">
        <title>Draft genome sequences of novel Actinobacteria.</title>
        <authorList>
            <person name="Sahin N."/>
            <person name="Ay H."/>
            <person name="Saygin H."/>
        </authorList>
    </citation>
    <scope>NUCLEOTIDE SEQUENCE [LARGE SCALE GENOMIC DNA]</scope>
    <source>
        <strain evidence="9 10">5K138</strain>
    </source>
</reference>
<dbReference type="Pfam" id="PF00528">
    <property type="entry name" value="BPD_transp_1"/>
    <property type="match status" value="1"/>
</dbReference>
<dbReference type="Proteomes" id="UP000294739">
    <property type="component" value="Unassembled WGS sequence"/>
</dbReference>
<protein>
    <submittedName>
        <fullName evidence="9">Sugar ABC transporter permease</fullName>
    </submittedName>
</protein>
<keyword evidence="5 7" id="KW-1133">Transmembrane helix</keyword>
<evidence type="ECO:0000256" key="6">
    <source>
        <dbReference type="ARBA" id="ARBA00023136"/>
    </source>
</evidence>
<dbReference type="PANTHER" id="PTHR30193:SF37">
    <property type="entry name" value="INNER MEMBRANE ABC TRANSPORTER PERMEASE PROTEIN YCJO"/>
    <property type="match status" value="1"/>
</dbReference>
<feature type="transmembrane region" description="Helical" evidence="7">
    <location>
        <begin position="280"/>
        <end position="303"/>
    </location>
</feature>
<evidence type="ECO:0000256" key="4">
    <source>
        <dbReference type="ARBA" id="ARBA00022692"/>
    </source>
</evidence>
<keyword evidence="10" id="KW-1185">Reference proteome</keyword>
<dbReference type="PROSITE" id="PS50928">
    <property type="entry name" value="ABC_TM1"/>
    <property type="match status" value="1"/>
</dbReference>
<dbReference type="Gene3D" id="1.10.3720.10">
    <property type="entry name" value="MetI-like"/>
    <property type="match status" value="1"/>
</dbReference>
<dbReference type="SUPFAM" id="SSF161098">
    <property type="entry name" value="MetI-like"/>
    <property type="match status" value="1"/>
</dbReference>
<name>A0A4R5CRE4_9ACTN</name>
<evidence type="ECO:0000256" key="2">
    <source>
        <dbReference type="ARBA" id="ARBA00022448"/>
    </source>
</evidence>
<dbReference type="InParanoid" id="A0A4R5CRE4"/>
<dbReference type="GO" id="GO:0055085">
    <property type="term" value="P:transmembrane transport"/>
    <property type="evidence" value="ECO:0007669"/>
    <property type="project" value="InterPro"/>
</dbReference>